<dbReference type="OrthoDB" id="5917722at2759"/>
<evidence type="ECO:0000256" key="1">
    <source>
        <dbReference type="SAM" id="Phobius"/>
    </source>
</evidence>
<name>A0A183IFQ4_9BILA</name>
<dbReference type="WBParaSite" id="SBAD_0000256501-mRNA-1">
    <property type="protein sequence ID" value="SBAD_0000256501-mRNA-1"/>
    <property type="gene ID" value="SBAD_0000256501"/>
</dbReference>
<evidence type="ECO:0000313" key="4">
    <source>
        <dbReference type="WBParaSite" id="SBAD_0000256501-mRNA-1"/>
    </source>
</evidence>
<keyword evidence="1" id="KW-1133">Transmembrane helix</keyword>
<gene>
    <name evidence="2" type="ORF">SBAD_LOCUS2448</name>
</gene>
<keyword evidence="1" id="KW-0472">Membrane</keyword>
<sequence>MTFAGANTSDWSENGTGLYVTTTYSTKPSHSTGSDSFGGLTFENATLARMMYVLVALTGILVIYFGARVWRTRRQKNERIYDVLPVHQLNVNDESDSESEDEIFDNAQRSLVSSQVRR</sequence>
<keyword evidence="3" id="KW-1185">Reference proteome</keyword>
<keyword evidence="1" id="KW-0812">Transmembrane</keyword>
<accession>A0A183IFQ4</accession>
<organism evidence="4">
    <name type="scientific">Soboliphyme baturini</name>
    <dbReference type="NCBI Taxonomy" id="241478"/>
    <lineage>
        <taxon>Eukaryota</taxon>
        <taxon>Metazoa</taxon>
        <taxon>Ecdysozoa</taxon>
        <taxon>Nematoda</taxon>
        <taxon>Enoplea</taxon>
        <taxon>Dorylaimia</taxon>
        <taxon>Dioctophymatida</taxon>
        <taxon>Dioctophymatoidea</taxon>
        <taxon>Soboliphymatidae</taxon>
        <taxon>Soboliphyme</taxon>
    </lineage>
</organism>
<dbReference type="EMBL" id="UZAM01007231">
    <property type="protein sequence ID" value="VDO97659.1"/>
    <property type="molecule type" value="Genomic_DNA"/>
</dbReference>
<feature type="transmembrane region" description="Helical" evidence="1">
    <location>
        <begin position="50"/>
        <end position="70"/>
    </location>
</feature>
<protein>
    <submittedName>
        <fullName evidence="4">Transmembrane protein</fullName>
    </submittedName>
</protein>
<dbReference type="Pfam" id="PF06679">
    <property type="entry name" value="DUF1180"/>
    <property type="match status" value="1"/>
</dbReference>
<dbReference type="AlphaFoldDB" id="A0A183IFQ4"/>
<reference evidence="2 3" key="2">
    <citation type="submission" date="2018-11" db="EMBL/GenBank/DDBJ databases">
        <authorList>
            <consortium name="Pathogen Informatics"/>
        </authorList>
    </citation>
    <scope>NUCLEOTIDE SEQUENCE [LARGE SCALE GENOMIC DNA]</scope>
</reference>
<evidence type="ECO:0000313" key="2">
    <source>
        <dbReference type="EMBL" id="VDO97659.1"/>
    </source>
</evidence>
<proteinExistence type="predicted"/>
<evidence type="ECO:0000313" key="3">
    <source>
        <dbReference type="Proteomes" id="UP000270296"/>
    </source>
</evidence>
<dbReference type="Proteomes" id="UP000270296">
    <property type="component" value="Unassembled WGS sequence"/>
</dbReference>
<reference evidence="4" key="1">
    <citation type="submission" date="2016-06" db="UniProtKB">
        <authorList>
            <consortium name="WormBaseParasite"/>
        </authorList>
    </citation>
    <scope>IDENTIFICATION</scope>
</reference>